<dbReference type="AlphaFoldDB" id="A0A4U0NF43"/>
<accession>A0A4U0NF43</accession>
<dbReference type="Proteomes" id="UP000308697">
    <property type="component" value="Unassembled WGS sequence"/>
</dbReference>
<comment type="caution">
    <text evidence="4">The sequence shown here is derived from an EMBL/GenBank/DDBJ whole genome shotgun (WGS) entry which is preliminary data.</text>
</comment>
<evidence type="ECO:0000256" key="1">
    <source>
        <dbReference type="PROSITE-ProRule" id="PRU01373"/>
    </source>
</evidence>
<dbReference type="GO" id="GO:0009252">
    <property type="term" value="P:peptidoglycan biosynthetic process"/>
    <property type="evidence" value="ECO:0007669"/>
    <property type="project" value="UniProtKB-KW"/>
</dbReference>
<evidence type="ECO:0000313" key="4">
    <source>
        <dbReference type="EMBL" id="TJZ52182.1"/>
    </source>
</evidence>
<organism evidence="4 5">
    <name type="scientific">Streptomyces piniterrae</name>
    <dbReference type="NCBI Taxonomy" id="2571125"/>
    <lineage>
        <taxon>Bacteria</taxon>
        <taxon>Bacillati</taxon>
        <taxon>Actinomycetota</taxon>
        <taxon>Actinomycetes</taxon>
        <taxon>Kitasatosporales</taxon>
        <taxon>Streptomycetaceae</taxon>
        <taxon>Streptomyces</taxon>
    </lineage>
</organism>
<dbReference type="PANTHER" id="PTHR38589:SF1">
    <property type="entry name" value="BLR0621 PROTEIN"/>
    <property type="match status" value="1"/>
</dbReference>
<dbReference type="PANTHER" id="PTHR38589">
    <property type="entry name" value="BLR0621 PROTEIN"/>
    <property type="match status" value="1"/>
</dbReference>
<dbReference type="OrthoDB" id="3868753at2"/>
<dbReference type="RefSeq" id="WP_136741481.1">
    <property type="nucleotide sequence ID" value="NZ_SUMB01000006.1"/>
</dbReference>
<keyword evidence="1" id="KW-0133">Cell shape</keyword>
<evidence type="ECO:0000313" key="5">
    <source>
        <dbReference type="Proteomes" id="UP000308697"/>
    </source>
</evidence>
<protein>
    <recommendedName>
        <fullName evidence="3">L,D-TPase catalytic domain-containing protein</fullName>
    </recommendedName>
</protein>
<evidence type="ECO:0000256" key="2">
    <source>
        <dbReference type="SAM" id="MobiDB-lite"/>
    </source>
</evidence>
<gene>
    <name evidence="4" type="ORF">FCH28_20375</name>
</gene>
<dbReference type="GO" id="GO:0008360">
    <property type="term" value="P:regulation of cell shape"/>
    <property type="evidence" value="ECO:0007669"/>
    <property type="project" value="UniProtKB-UniRule"/>
</dbReference>
<evidence type="ECO:0000259" key="3">
    <source>
        <dbReference type="PROSITE" id="PS52029"/>
    </source>
</evidence>
<dbReference type="GO" id="GO:0016740">
    <property type="term" value="F:transferase activity"/>
    <property type="evidence" value="ECO:0007669"/>
    <property type="project" value="InterPro"/>
</dbReference>
<name>A0A4U0NF43_9ACTN</name>
<sequence>MAARHAQSRTRRRLSARSKAVSGLAVTTLVGTALWAWPASGDSHGARTDAKSGAPRTVTSTARPARPANLADRTAPDTTLTGRPIPGLSDAARKQIPADSRQVLVVTGEDADSYDSRVVLYTRAKNSGSWQAGPTWPAHNAAHGWTKRHHYGDLRSPEGVFTLTDAGGRLSAPKGTKLPYTRSESFVANGTGVEGEPLAGAFDYVIAINYNRVPGTSPLDLQRPLGDGRGGGVWLHVDHDGPTQGCVSLKPEVMRELLRTLDPAQHPVIVMGPAGH</sequence>
<reference evidence="4 5" key="1">
    <citation type="submission" date="2019-04" db="EMBL/GenBank/DDBJ databases">
        <title>Streptomyces piniterrae sp. nov., a heliquinomycin-producing actinomycete isolated from rhizosphere soil of Pinus yunnanensis.</title>
        <authorList>
            <person name="Zhuang X."/>
            <person name="Zhao J."/>
        </authorList>
    </citation>
    <scope>NUCLEOTIDE SEQUENCE [LARGE SCALE GENOMIC DNA]</scope>
    <source>
        <strain evidence="5">jys28</strain>
    </source>
</reference>
<dbReference type="Pfam" id="PF03734">
    <property type="entry name" value="YkuD"/>
    <property type="match status" value="1"/>
</dbReference>
<keyword evidence="1" id="KW-0961">Cell wall biogenesis/degradation</keyword>
<dbReference type="EMBL" id="SUMB01000006">
    <property type="protein sequence ID" value="TJZ52182.1"/>
    <property type="molecule type" value="Genomic_DNA"/>
</dbReference>
<dbReference type="GO" id="GO:0071555">
    <property type="term" value="P:cell wall organization"/>
    <property type="evidence" value="ECO:0007669"/>
    <property type="project" value="UniProtKB-UniRule"/>
</dbReference>
<comment type="pathway">
    <text evidence="1">Cell wall biogenesis; peptidoglycan biosynthesis.</text>
</comment>
<feature type="active site" description="Proton donor/acceptor" evidence="1">
    <location>
        <position position="236"/>
    </location>
</feature>
<dbReference type="InterPro" id="IPR005490">
    <property type="entry name" value="LD_TPept_cat_dom"/>
</dbReference>
<proteinExistence type="predicted"/>
<keyword evidence="5" id="KW-1185">Reference proteome</keyword>
<feature type="region of interest" description="Disordered" evidence="2">
    <location>
        <begin position="41"/>
        <end position="94"/>
    </location>
</feature>
<keyword evidence="1" id="KW-0573">Peptidoglycan synthesis</keyword>
<dbReference type="PROSITE" id="PS52029">
    <property type="entry name" value="LD_TPASE"/>
    <property type="match status" value="1"/>
</dbReference>
<feature type="domain" description="L,D-TPase catalytic" evidence="3">
    <location>
        <begin position="116"/>
        <end position="271"/>
    </location>
</feature>
<feature type="active site" description="Nucleophile" evidence="1">
    <location>
        <position position="246"/>
    </location>
</feature>